<feature type="domain" description="Knr4/Smi1-like" evidence="2">
    <location>
        <begin position="482"/>
        <end position="601"/>
    </location>
</feature>
<protein>
    <submittedName>
        <fullName evidence="4">SMI1/KNR4 family protein</fullName>
    </submittedName>
</protein>
<proteinExistence type="predicted"/>
<evidence type="ECO:0000313" key="4">
    <source>
        <dbReference type="EMBL" id="MDG3493329.1"/>
    </source>
</evidence>
<dbReference type="InterPro" id="IPR046633">
    <property type="entry name" value="DUF6745"/>
</dbReference>
<dbReference type="SUPFAM" id="SSF160631">
    <property type="entry name" value="SMI1/KNR4-like"/>
    <property type="match status" value="1"/>
</dbReference>
<keyword evidence="5" id="KW-1185">Reference proteome</keyword>
<dbReference type="AlphaFoldDB" id="A0A9X4MBS5"/>
<dbReference type="Proteomes" id="UP001152872">
    <property type="component" value="Unassembled WGS sequence"/>
</dbReference>
<feature type="coiled-coil region" evidence="1">
    <location>
        <begin position="134"/>
        <end position="161"/>
    </location>
</feature>
<dbReference type="Pfam" id="PF09346">
    <property type="entry name" value="SMI1_KNR4"/>
    <property type="match status" value="1"/>
</dbReference>
<keyword evidence="1" id="KW-0175">Coiled coil</keyword>
<dbReference type="RefSeq" id="WP_009625370.1">
    <property type="nucleotide sequence ID" value="NZ_VBTY01000009.1"/>
</dbReference>
<accession>A0A9X4MBS5</accession>
<evidence type="ECO:0000259" key="2">
    <source>
        <dbReference type="Pfam" id="PF09346"/>
    </source>
</evidence>
<dbReference type="InterPro" id="IPR018958">
    <property type="entry name" value="Knr4/Smi1-like_dom"/>
</dbReference>
<comment type="caution">
    <text evidence="4">The sequence shown here is derived from an EMBL/GenBank/DDBJ whole genome shotgun (WGS) entry which is preliminary data.</text>
</comment>
<dbReference type="Gene3D" id="3.40.1580.10">
    <property type="entry name" value="SMI1/KNR4-like"/>
    <property type="match status" value="1"/>
</dbReference>
<dbReference type="InterPro" id="IPR037883">
    <property type="entry name" value="Knr4/Smi1-like_sf"/>
</dbReference>
<evidence type="ECO:0000256" key="1">
    <source>
        <dbReference type="SAM" id="Coils"/>
    </source>
</evidence>
<evidence type="ECO:0000313" key="5">
    <source>
        <dbReference type="Proteomes" id="UP001152872"/>
    </source>
</evidence>
<reference evidence="4" key="1">
    <citation type="submission" date="2019-05" db="EMBL/GenBank/DDBJ databases">
        <title>Whole genome sequencing of Pseudanabaena catenata USMAC16.</title>
        <authorList>
            <person name="Khan Z."/>
            <person name="Omar W.M."/>
            <person name="Convey P."/>
            <person name="Merican F."/>
            <person name="Najimudin N."/>
        </authorList>
    </citation>
    <scope>NUCLEOTIDE SEQUENCE</scope>
    <source>
        <strain evidence="4">USMAC16</strain>
    </source>
</reference>
<name>A0A9X4MBS5_9CYAN</name>
<sequence>MSQLTPEQEQQIPNYAKKWHDIAYSTEPIDREKVKEIISRAYSLLDKKAPPIIFCGSPFDYFQKISIFANNSQPLDFSPIADRLNLHFGKIFQELGDFHKQATDLAKESFGLNPKMQMSVDEVLQESFPEVFNLDELESNVEKWQEERKEASQQFQQELKESFPEFELPEEFGEGLNTALNYHNEVQGEILRQITHEQRSYISELLGNRSTFKPRILYNLIDKAIRPYSQNLAPRLVYNSISNLSCADNYNWFDFSISVLGCDCDLEWWQSSVDIIQNCGYVYPFENICYVCDRPSKILFDNNELAHALGEPAIEYRDGFKIFAYHGTLFPEKYISVPTSQWQPQWYKEEKESRLREALIEVLLSHQLQVEWLLTEENTNLRQLLADKIGYERILNDIKINDDLNILSQSLQDNSASSLWVAYAILKNQLEPKVQKVIQEWKLARGTFRELLQMLLIDSLDRILAWQNQNVPDYEDDFQRGLTYEEIEEKVKDLPFKLPREFYNLYQWRNGSSRESGIFLYLYHCPIEQALEYNEYINYPESIGMRIEDNCSPYLFPLFDFEGEYFAIQGIANEVETSPVYHIGADGGGEKLVFNSLTTMMMAIAESYESGVYIYEPEYNSVSWEDMEKSGQIRLKYNIGTVERIYGEGG</sequence>
<organism evidence="4 5">
    <name type="scientific">Pseudanabaena catenata USMAC16</name>
    <dbReference type="NCBI Taxonomy" id="1855837"/>
    <lineage>
        <taxon>Bacteria</taxon>
        <taxon>Bacillati</taxon>
        <taxon>Cyanobacteriota</taxon>
        <taxon>Cyanophyceae</taxon>
        <taxon>Pseudanabaenales</taxon>
        <taxon>Pseudanabaenaceae</taxon>
        <taxon>Pseudanabaena</taxon>
    </lineage>
</organism>
<evidence type="ECO:0000259" key="3">
    <source>
        <dbReference type="Pfam" id="PF20530"/>
    </source>
</evidence>
<feature type="domain" description="DUF6745" evidence="3">
    <location>
        <begin position="271"/>
        <end position="361"/>
    </location>
</feature>
<dbReference type="EMBL" id="VBTY01000009">
    <property type="protein sequence ID" value="MDG3493329.1"/>
    <property type="molecule type" value="Genomic_DNA"/>
</dbReference>
<dbReference type="Pfam" id="PF20530">
    <property type="entry name" value="DUF6745"/>
    <property type="match status" value="1"/>
</dbReference>
<gene>
    <name evidence="4" type="ORF">FEV09_02050</name>
</gene>